<organism evidence="9 10">
    <name type="scientific">Didymodactylos carnosus</name>
    <dbReference type="NCBI Taxonomy" id="1234261"/>
    <lineage>
        <taxon>Eukaryota</taxon>
        <taxon>Metazoa</taxon>
        <taxon>Spiralia</taxon>
        <taxon>Gnathifera</taxon>
        <taxon>Rotifera</taxon>
        <taxon>Eurotatoria</taxon>
        <taxon>Bdelloidea</taxon>
        <taxon>Philodinida</taxon>
        <taxon>Philodinidae</taxon>
        <taxon>Didymodactylos</taxon>
    </lineage>
</organism>
<gene>
    <name evidence="8" type="ORF">OVA965_LOCUS14260</name>
    <name evidence="9" type="ORF">TMI583_LOCUS14263</name>
</gene>
<evidence type="ECO:0000256" key="6">
    <source>
        <dbReference type="ARBA" id="ARBA00046432"/>
    </source>
</evidence>
<name>A0A8S2IVV9_9BILA</name>
<comment type="caution">
    <text evidence="9">The sequence shown here is derived from an EMBL/GenBank/DDBJ whole genome shotgun (WGS) entry which is preliminary data.</text>
</comment>
<evidence type="ECO:0000313" key="10">
    <source>
        <dbReference type="Proteomes" id="UP000682733"/>
    </source>
</evidence>
<dbReference type="Proteomes" id="UP000677228">
    <property type="component" value="Unassembled WGS sequence"/>
</dbReference>
<keyword evidence="3" id="KW-0963">Cytoplasm</keyword>
<evidence type="ECO:0000313" key="8">
    <source>
        <dbReference type="EMBL" id="CAF0994890.1"/>
    </source>
</evidence>
<dbReference type="PANTHER" id="PTHR45989">
    <property type="entry name" value="TRANSLATION INITIATION FACTOR EIF-2B SUBUNIT GAMMA"/>
    <property type="match status" value="1"/>
</dbReference>
<dbReference type="EMBL" id="CAJNOK010006144">
    <property type="protein sequence ID" value="CAF0994890.1"/>
    <property type="molecule type" value="Genomic_DNA"/>
</dbReference>
<dbReference type="SUPFAM" id="SSF51161">
    <property type="entry name" value="Trimeric LpxA-like enzymes"/>
    <property type="match status" value="1"/>
</dbReference>
<dbReference type="GO" id="GO:0005851">
    <property type="term" value="C:eukaryotic translation initiation factor 2B complex"/>
    <property type="evidence" value="ECO:0007669"/>
    <property type="project" value="TreeGrafter"/>
</dbReference>
<keyword evidence="4" id="KW-0396">Initiation factor</keyword>
<evidence type="ECO:0000259" key="7">
    <source>
        <dbReference type="Pfam" id="PF25084"/>
    </source>
</evidence>
<evidence type="ECO:0000256" key="1">
    <source>
        <dbReference type="ARBA" id="ARBA00004514"/>
    </source>
</evidence>
<comment type="subunit">
    <text evidence="6">Component of the translation initiation factor 2B (eIF2B) complex which is a heterodecamer of two sets of five different subunits: alpha, beta, gamma, delta and epsilon. Subunits alpha, beta and delta comprise a regulatory subcomplex and subunits epsilon and gamma comprise a catalytic subcomplex. Within the complex, the hexameric regulatory complex resides at the center, with the two heterodimeric catalytic subcomplexes bound on opposite sides.</text>
</comment>
<evidence type="ECO:0000313" key="9">
    <source>
        <dbReference type="EMBL" id="CAF3764655.1"/>
    </source>
</evidence>
<dbReference type="EMBL" id="CAJOBA010006151">
    <property type="protein sequence ID" value="CAF3764655.1"/>
    <property type="molecule type" value="Genomic_DNA"/>
</dbReference>
<evidence type="ECO:0000256" key="3">
    <source>
        <dbReference type="ARBA" id="ARBA00022490"/>
    </source>
</evidence>
<dbReference type="Proteomes" id="UP000682733">
    <property type="component" value="Unassembled WGS sequence"/>
</dbReference>
<dbReference type="GO" id="GO:0002183">
    <property type="term" value="P:cytoplasmic translational initiation"/>
    <property type="evidence" value="ECO:0007669"/>
    <property type="project" value="TreeGrafter"/>
</dbReference>
<sequence>MSSRGSAASLIASYTNEDITFKDRLDQVQISNDCIIGEGHDIGKRTSIKRTIIGKNCKIDERCKLVNCIVLDNVTIKDGSIILNSILCSKSIIGSKCDIKESVVCFGRELGNGGNYTKLNGETVTADGDDGEFTLDDD</sequence>
<dbReference type="Pfam" id="PF25084">
    <property type="entry name" value="LbH_EIF2B"/>
    <property type="match status" value="1"/>
</dbReference>
<dbReference type="GO" id="GO:0005829">
    <property type="term" value="C:cytosol"/>
    <property type="evidence" value="ECO:0007669"/>
    <property type="project" value="UniProtKB-SubCell"/>
</dbReference>
<keyword evidence="5" id="KW-0648">Protein biosynthesis</keyword>
<dbReference type="Gene3D" id="2.160.10.10">
    <property type="entry name" value="Hexapeptide repeat proteins"/>
    <property type="match status" value="1"/>
</dbReference>
<protein>
    <recommendedName>
        <fullName evidence="7">EIF2B subunit epsilon/gamma LbH domain-containing protein</fullName>
    </recommendedName>
</protein>
<comment type="similarity">
    <text evidence="2">Belongs to the eIF-2B gamma/epsilon subunits family.</text>
</comment>
<dbReference type="AlphaFoldDB" id="A0A8S2IVV9"/>
<dbReference type="GO" id="GO:0003743">
    <property type="term" value="F:translation initiation factor activity"/>
    <property type="evidence" value="ECO:0007669"/>
    <property type="project" value="TreeGrafter"/>
</dbReference>
<reference evidence="9" key="1">
    <citation type="submission" date="2021-02" db="EMBL/GenBank/DDBJ databases">
        <authorList>
            <person name="Nowell W R."/>
        </authorList>
    </citation>
    <scope>NUCLEOTIDE SEQUENCE</scope>
</reference>
<dbReference type="PANTHER" id="PTHR45989:SF1">
    <property type="entry name" value="TRANSLATION INITIATION FACTOR EIF-2B SUBUNIT GAMMA"/>
    <property type="match status" value="1"/>
</dbReference>
<evidence type="ECO:0000256" key="5">
    <source>
        <dbReference type="ARBA" id="ARBA00022917"/>
    </source>
</evidence>
<dbReference type="InterPro" id="IPR056764">
    <property type="entry name" value="LbH_EIF2B3/5"/>
</dbReference>
<dbReference type="InterPro" id="IPR011004">
    <property type="entry name" value="Trimer_LpxA-like_sf"/>
</dbReference>
<proteinExistence type="inferred from homology"/>
<comment type="subcellular location">
    <subcellularLocation>
        <location evidence="1">Cytoplasm</location>
        <location evidence="1">Cytosol</location>
    </subcellularLocation>
</comment>
<evidence type="ECO:0000256" key="4">
    <source>
        <dbReference type="ARBA" id="ARBA00022540"/>
    </source>
</evidence>
<feature type="domain" description="EIF2B subunit epsilon/gamma LbH" evidence="7">
    <location>
        <begin position="26"/>
        <end position="111"/>
    </location>
</feature>
<dbReference type="InterPro" id="IPR051960">
    <property type="entry name" value="eIF2B_gamma"/>
</dbReference>
<dbReference type="GO" id="GO:0005085">
    <property type="term" value="F:guanyl-nucleotide exchange factor activity"/>
    <property type="evidence" value="ECO:0007669"/>
    <property type="project" value="TreeGrafter"/>
</dbReference>
<accession>A0A8S2IVV9</accession>
<evidence type="ECO:0000256" key="2">
    <source>
        <dbReference type="ARBA" id="ARBA00007878"/>
    </source>
</evidence>